<keyword evidence="3" id="KW-1185">Reference proteome</keyword>
<feature type="domain" description="HTH marR-type" evidence="1">
    <location>
        <begin position="15"/>
        <end position="148"/>
    </location>
</feature>
<evidence type="ECO:0000313" key="2">
    <source>
        <dbReference type="EMBL" id="SEG80527.1"/>
    </source>
</evidence>
<gene>
    <name evidence="2" type="ORF">SAMN04489712_11398</name>
</gene>
<dbReference type="PANTHER" id="PTHR33164:SF57">
    <property type="entry name" value="MARR-FAMILY TRANSCRIPTIONAL REGULATOR"/>
    <property type="match status" value="1"/>
</dbReference>
<dbReference type="EMBL" id="FNVO01000013">
    <property type="protein sequence ID" value="SEG80527.1"/>
    <property type="molecule type" value="Genomic_DNA"/>
</dbReference>
<dbReference type="InterPro" id="IPR000835">
    <property type="entry name" value="HTH_MarR-typ"/>
</dbReference>
<protein>
    <submittedName>
        <fullName evidence="2">DNA-binding transcriptional regulator, MarR family</fullName>
    </submittedName>
</protein>
<dbReference type="SUPFAM" id="SSF46785">
    <property type="entry name" value="Winged helix' DNA-binding domain"/>
    <property type="match status" value="1"/>
</dbReference>
<sequence length="161" mass="17310">MFACVQPSSSVDRLADGLGTLLGYLMRTAEGDIFRDLMELDLSPSQVRALFLLDRAASPPAVHELAAELGLSMAAAGRAADALVRHGLAERHSDAVDRRVKRISATAAGRDLVGRLCAARRDDLRRFAESLTEEERTGLVNALAPILARPQVRALTIGPHC</sequence>
<dbReference type="InterPro" id="IPR036390">
    <property type="entry name" value="WH_DNA-bd_sf"/>
</dbReference>
<dbReference type="GO" id="GO:0006950">
    <property type="term" value="P:response to stress"/>
    <property type="evidence" value="ECO:0007669"/>
    <property type="project" value="TreeGrafter"/>
</dbReference>
<dbReference type="PROSITE" id="PS50995">
    <property type="entry name" value="HTH_MARR_2"/>
    <property type="match status" value="1"/>
</dbReference>
<reference evidence="3" key="1">
    <citation type="submission" date="2016-10" db="EMBL/GenBank/DDBJ databases">
        <authorList>
            <person name="Varghese N."/>
            <person name="Submissions S."/>
        </authorList>
    </citation>
    <scope>NUCLEOTIDE SEQUENCE [LARGE SCALE GENOMIC DNA]</scope>
    <source>
        <strain evidence="3">DSM 43163</strain>
    </source>
</reference>
<accession>A0A1H6D582</accession>
<dbReference type="InterPro" id="IPR039422">
    <property type="entry name" value="MarR/SlyA-like"/>
</dbReference>
<dbReference type="GO" id="GO:0003677">
    <property type="term" value="F:DNA binding"/>
    <property type="evidence" value="ECO:0007669"/>
    <property type="project" value="UniProtKB-KW"/>
</dbReference>
<dbReference type="Pfam" id="PF12802">
    <property type="entry name" value="MarR_2"/>
    <property type="match status" value="1"/>
</dbReference>
<name>A0A1H6D582_9ACTN</name>
<dbReference type="GO" id="GO:0003700">
    <property type="term" value="F:DNA-binding transcription factor activity"/>
    <property type="evidence" value="ECO:0007669"/>
    <property type="project" value="InterPro"/>
</dbReference>
<dbReference type="PANTHER" id="PTHR33164">
    <property type="entry name" value="TRANSCRIPTIONAL REGULATOR, MARR FAMILY"/>
    <property type="match status" value="1"/>
</dbReference>
<proteinExistence type="predicted"/>
<evidence type="ECO:0000259" key="1">
    <source>
        <dbReference type="PROSITE" id="PS50995"/>
    </source>
</evidence>
<evidence type="ECO:0000313" key="3">
    <source>
        <dbReference type="Proteomes" id="UP000236723"/>
    </source>
</evidence>
<dbReference type="AlphaFoldDB" id="A0A1H6D582"/>
<dbReference type="InterPro" id="IPR036388">
    <property type="entry name" value="WH-like_DNA-bd_sf"/>
</dbReference>
<dbReference type="Gene3D" id="1.10.10.10">
    <property type="entry name" value="Winged helix-like DNA-binding domain superfamily/Winged helix DNA-binding domain"/>
    <property type="match status" value="1"/>
</dbReference>
<dbReference type="SMART" id="SM00347">
    <property type="entry name" value="HTH_MARR"/>
    <property type="match status" value="1"/>
</dbReference>
<organism evidence="2 3">
    <name type="scientific">Thermomonospora echinospora</name>
    <dbReference type="NCBI Taxonomy" id="1992"/>
    <lineage>
        <taxon>Bacteria</taxon>
        <taxon>Bacillati</taxon>
        <taxon>Actinomycetota</taxon>
        <taxon>Actinomycetes</taxon>
        <taxon>Streptosporangiales</taxon>
        <taxon>Thermomonosporaceae</taxon>
        <taxon>Thermomonospora</taxon>
    </lineage>
</organism>
<keyword evidence="2" id="KW-0238">DNA-binding</keyword>
<dbReference type="Proteomes" id="UP000236723">
    <property type="component" value="Unassembled WGS sequence"/>
</dbReference>